<dbReference type="EnsemblPlants" id="AVESA.00010b.r2.2DG0385710.1">
    <property type="protein sequence ID" value="AVESA.00010b.r2.2DG0385710.1.CDS"/>
    <property type="gene ID" value="AVESA.00010b.r2.2DG0385710"/>
</dbReference>
<name>A0ACD5V9L3_AVESA</name>
<protein>
    <submittedName>
        <fullName evidence="1">Uncharacterized protein</fullName>
    </submittedName>
</protein>
<sequence length="256" mass="29251">MEKQGSEVFTYEVFVKFQQQVMAAIDNCCVQGMTQGEGLKIVTVRGASGKVREVRYDMTTMIANCSCKLFESIGIPCRHIIQVLRTENHAELPDYYIMKRWQKRCKRESVYDEKGNLLEDKPTDSSDAATRKKISTIRNKIEDLIQKSKHSDEGMNFLSSSVLNIEAPLDQIVPAATKHTRQEECEAFIGCNIPTEVHIHPPTDVRTVGRCKRIKRGKETKKEKEVKEKVPRLCKTCKKLEFHDTRNCPSKKGQGK</sequence>
<evidence type="ECO:0000313" key="1">
    <source>
        <dbReference type="EnsemblPlants" id="AVESA.00010b.r2.2DG0385710.1.CDS"/>
    </source>
</evidence>
<reference evidence="1" key="2">
    <citation type="submission" date="2025-09" db="UniProtKB">
        <authorList>
            <consortium name="EnsemblPlants"/>
        </authorList>
    </citation>
    <scope>IDENTIFICATION</scope>
</reference>
<proteinExistence type="predicted"/>
<evidence type="ECO:0000313" key="2">
    <source>
        <dbReference type="Proteomes" id="UP001732700"/>
    </source>
</evidence>
<dbReference type="Proteomes" id="UP001732700">
    <property type="component" value="Chromosome 2D"/>
</dbReference>
<accession>A0ACD5V9L3</accession>
<keyword evidence="2" id="KW-1185">Reference proteome</keyword>
<reference evidence="1" key="1">
    <citation type="submission" date="2021-05" db="EMBL/GenBank/DDBJ databases">
        <authorList>
            <person name="Scholz U."/>
            <person name="Mascher M."/>
            <person name="Fiebig A."/>
        </authorList>
    </citation>
    <scope>NUCLEOTIDE SEQUENCE [LARGE SCALE GENOMIC DNA]</scope>
</reference>
<organism evidence="1 2">
    <name type="scientific">Avena sativa</name>
    <name type="common">Oat</name>
    <dbReference type="NCBI Taxonomy" id="4498"/>
    <lineage>
        <taxon>Eukaryota</taxon>
        <taxon>Viridiplantae</taxon>
        <taxon>Streptophyta</taxon>
        <taxon>Embryophyta</taxon>
        <taxon>Tracheophyta</taxon>
        <taxon>Spermatophyta</taxon>
        <taxon>Magnoliopsida</taxon>
        <taxon>Liliopsida</taxon>
        <taxon>Poales</taxon>
        <taxon>Poaceae</taxon>
        <taxon>BOP clade</taxon>
        <taxon>Pooideae</taxon>
        <taxon>Poodae</taxon>
        <taxon>Poeae</taxon>
        <taxon>Poeae Chloroplast Group 1 (Aveneae type)</taxon>
        <taxon>Aveninae</taxon>
        <taxon>Avena</taxon>
    </lineage>
</organism>